<sequence length="238" mass="26356">SNLVSNKPILSSIGVKPSTSACGSQKDKIKQPLSSTQKNKVEAYPRTVKSTLKSKNCAIKHKGTANVQHSKLNANFELICVKFNGCMLFDNHDLCGLNIIDDVNARHKSKYVKKTSKRKVCKPTGNVLTKIGYTWRPFGQTFTIVGNVCPLTRITTTSKVHLMNVTALEMDTPKPVVTLAYSRKPKKFKTNVPVRKSKIIKSIFANNKETSKSWGSMVFDVPSSSLDECMLSKLFSAI</sequence>
<accession>A0A699JWS5</accession>
<organism evidence="1">
    <name type="scientific">Tanacetum cinerariifolium</name>
    <name type="common">Dalmatian daisy</name>
    <name type="synonym">Chrysanthemum cinerariifolium</name>
    <dbReference type="NCBI Taxonomy" id="118510"/>
    <lineage>
        <taxon>Eukaryota</taxon>
        <taxon>Viridiplantae</taxon>
        <taxon>Streptophyta</taxon>
        <taxon>Embryophyta</taxon>
        <taxon>Tracheophyta</taxon>
        <taxon>Spermatophyta</taxon>
        <taxon>Magnoliopsida</taxon>
        <taxon>eudicotyledons</taxon>
        <taxon>Gunneridae</taxon>
        <taxon>Pentapetalae</taxon>
        <taxon>asterids</taxon>
        <taxon>campanulids</taxon>
        <taxon>Asterales</taxon>
        <taxon>Asteraceae</taxon>
        <taxon>Asteroideae</taxon>
        <taxon>Anthemideae</taxon>
        <taxon>Anthemidinae</taxon>
        <taxon>Tanacetum</taxon>
    </lineage>
</organism>
<comment type="caution">
    <text evidence="1">The sequence shown here is derived from an EMBL/GenBank/DDBJ whole genome shotgun (WGS) entry which is preliminary data.</text>
</comment>
<reference evidence="1" key="1">
    <citation type="journal article" date="2019" name="Sci. Rep.">
        <title>Draft genome of Tanacetum cinerariifolium, the natural source of mosquito coil.</title>
        <authorList>
            <person name="Yamashiro T."/>
            <person name="Shiraishi A."/>
            <person name="Satake H."/>
            <person name="Nakayama K."/>
        </authorList>
    </citation>
    <scope>NUCLEOTIDE SEQUENCE</scope>
</reference>
<proteinExistence type="predicted"/>
<feature type="non-terminal residue" evidence="1">
    <location>
        <position position="1"/>
    </location>
</feature>
<dbReference type="AlphaFoldDB" id="A0A699JWS5"/>
<gene>
    <name evidence="1" type="ORF">Tci_635028</name>
</gene>
<name>A0A699JWS5_TANCI</name>
<protein>
    <submittedName>
        <fullName evidence="1">Uncharacterized protein</fullName>
    </submittedName>
</protein>
<dbReference type="EMBL" id="BKCJ010458410">
    <property type="protein sequence ID" value="GFA63056.1"/>
    <property type="molecule type" value="Genomic_DNA"/>
</dbReference>
<evidence type="ECO:0000313" key="1">
    <source>
        <dbReference type="EMBL" id="GFA63056.1"/>
    </source>
</evidence>